<proteinExistence type="predicted"/>
<feature type="transmembrane region" description="Helical" evidence="1">
    <location>
        <begin position="135"/>
        <end position="155"/>
    </location>
</feature>
<evidence type="ECO:0000313" key="3">
    <source>
        <dbReference type="Proteomes" id="UP001164929"/>
    </source>
</evidence>
<name>A0AAD6Q877_9ROSI</name>
<evidence type="ECO:0000313" key="2">
    <source>
        <dbReference type="EMBL" id="KAJ6981440.1"/>
    </source>
</evidence>
<feature type="transmembrane region" description="Helical" evidence="1">
    <location>
        <begin position="102"/>
        <end position="123"/>
    </location>
</feature>
<keyword evidence="3" id="KW-1185">Reference proteome</keyword>
<gene>
    <name evidence="2" type="ORF">NC653_024743</name>
</gene>
<dbReference type="AlphaFoldDB" id="A0AAD6Q877"/>
<dbReference type="PANTHER" id="PTHR33294:SF5">
    <property type="entry name" value="AWPM-19-LIKE FAMILY PROTEIN"/>
    <property type="match status" value="1"/>
</dbReference>
<dbReference type="Pfam" id="PF05512">
    <property type="entry name" value="AWPM-19"/>
    <property type="match status" value="1"/>
</dbReference>
<evidence type="ECO:0008006" key="4">
    <source>
        <dbReference type="Google" id="ProtNLM"/>
    </source>
</evidence>
<keyword evidence="1" id="KW-0472">Membrane</keyword>
<feature type="transmembrane region" description="Helical" evidence="1">
    <location>
        <begin position="61"/>
        <end position="82"/>
    </location>
</feature>
<dbReference type="InterPro" id="IPR008390">
    <property type="entry name" value="AWPM-19"/>
</dbReference>
<keyword evidence="1" id="KW-0812">Transmembrane</keyword>
<dbReference type="PANTHER" id="PTHR33294">
    <property type="entry name" value="AWPM-19-LIKE FAMILY PROTEIN"/>
    <property type="match status" value="1"/>
</dbReference>
<evidence type="ECO:0000256" key="1">
    <source>
        <dbReference type="SAM" id="Phobius"/>
    </source>
</evidence>
<comment type="caution">
    <text evidence="2">The sequence shown here is derived from an EMBL/GenBank/DDBJ whole genome shotgun (WGS) entry which is preliminary data.</text>
</comment>
<dbReference type="Proteomes" id="UP001164929">
    <property type="component" value="Chromosome 10"/>
</dbReference>
<accession>A0AAD6Q877</accession>
<keyword evidence="1" id="KW-1133">Transmembrane helix</keyword>
<feature type="transmembrane region" description="Helical" evidence="1">
    <location>
        <begin position="12"/>
        <end position="31"/>
    </location>
</feature>
<protein>
    <recommendedName>
        <fullName evidence="4">AWPM-19-like family protein</fullName>
    </recommendedName>
</protein>
<reference evidence="2" key="1">
    <citation type="journal article" date="2023" name="Mol. Ecol. Resour.">
        <title>Chromosome-level genome assembly of a triploid poplar Populus alba 'Berolinensis'.</title>
        <authorList>
            <person name="Chen S."/>
            <person name="Yu Y."/>
            <person name="Wang X."/>
            <person name="Wang S."/>
            <person name="Zhang T."/>
            <person name="Zhou Y."/>
            <person name="He R."/>
            <person name="Meng N."/>
            <person name="Wang Y."/>
            <person name="Liu W."/>
            <person name="Liu Z."/>
            <person name="Liu J."/>
            <person name="Guo Q."/>
            <person name="Huang H."/>
            <person name="Sederoff R.R."/>
            <person name="Wang G."/>
            <person name="Qu G."/>
            <person name="Chen S."/>
        </authorList>
    </citation>
    <scope>NUCLEOTIDE SEQUENCE</scope>
    <source>
        <strain evidence="2">SC-2020</strain>
    </source>
</reference>
<organism evidence="2 3">
    <name type="scientific">Populus alba x Populus x berolinensis</name>
    <dbReference type="NCBI Taxonomy" id="444605"/>
    <lineage>
        <taxon>Eukaryota</taxon>
        <taxon>Viridiplantae</taxon>
        <taxon>Streptophyta</taxon>
        <taxon>Embryophyta</taxon>
        <taxon>Tracheophyta</taxon>
        <taxon>Spermatophyta</taxon>
        <taxon>Magnoliopsida</taxon>
        <taxon>eudicotyledons</taxon>
        <taxon>Gunneridae</taxon>
        <taxon>Pentapetalae</taxon>
        <taxon>rosids</taxon>
        <taxon>fabids</taxon>
        <taxon>Malpighiales</taxon>
        <taxon>Salicaceae</taxon>
        <taxon>Saliceae</taxon>
        <taxon>Populus</taxon>
    </lineage>
</organism>
<sequence>MAQTVGRNIAAPLLFLNLLMYAIALGFASWCTNRYINGQTSHPRIITSSCVWLNSLNLQQVGVLAVALIFASLHCFLGGYGVNSFLWLIKIKLPGFGGNGATGFFLTFAILACVVGMVSKFVGGAHVRAWRGDSLAAAGSASLIAWAITALAFGFACKEINVGGYRGWRLRAVEAFIIILTFTQLLYVLLLHAGMFSSRYGPGYRDTDYGVGAGTGEPIHKGGAVPVAGARV</sequence>
<dbReference type="EMBL" id="JAQIZT010000010">
    <property type="protein sequence ID" value="KAJ6981440.1"/>
    <property type="molecule type" value="Genomic_DNA"/>
</dbReference>
<feature type="transmembrane region" description="Helical" evidence="1">
    <location>
        <begin position="175"/>
        <end position="196"/>
    </location>
</feature>